<comment type="caution">
    <text evidence="2">The sequence shown here is derived from an EMBL/GenBank/DDBJ whole genome shotgun (WGS) entry which is preliminary data.</text>
</comment>
<dbReference type="Proteomes" id="UP000886523">
    <property type="component" value="Unassembled WGS sequence"/>
</dbReference>
<dbReference type="EMBL" id="MU129074">
    <property type="protein sequence ID" value="KAF9507715.1"/>
    <property type="molecule type" value="Genomic_DNA"/>
</dbReference>
<feature type="compositionally biased region" description="Acidic residues" evidence="1">
    <location>
        <begin position="95"/>
        <end position="107"/>
    </location>
</feature>
<evidence type="ECO:0000256" key="1">
    <source>
        <dbReference type="SAM" id="MobiDB-lite"/>
    </source>
</evidence>
<evidence type="ECO:0000313" key="2">
    <source>
        <dbReference type="EMBL" id="KAF9507715.1"/>
    </source>
</evidence>
<dbReference type="AlphaFoldDB" id="A0A9P6DRL3"/>
<feature type="region of interest" description="Disordered" evidence="1">
    <location>
        <begin position="1"/>
        <end position="153"/>
    </location>
</feature>
<name>A0A9P6DRL3_9AGAM</name>
<feature type="compositionally biased region" description="Polar residues" evidence="1">
    <location>
        <begin position="85"/>
        <end position="94"/>
    </location>
</feature>
<organism evidence="2 3">
    <name type="scientific">Hydnum rufescens UP504</name>
    <dbReference type="NCBI Taxonomy" id="1448309"/>
    <lineage>
        <taxon>Eukaryota</taxon>
        <taxon>Fungi</taxon>
        <taxon>Dikarya</taxon>
        <taxon>Basidiomycota</taxon>
        <taxon>Agaricomycotina</taxon>
        <taxon>Agaricomycetes</taxon>
        <taxon>Cantharellales</taxon>
        <taxon>Hydnaceae</taxon>
        <taxon>Hydnum</taxon>
    </lineage>
</organism>
<gene>
    <name evidence="2" type="ORF">BS47DRAFT_1398403</name>
</gene>
<feature type="compositionally biased region" description="Low complexity" evidence="1">
    <location>
        <begin position="20"/>
        <end position="38"/>
    </location>
</feature>
<keyword evidence="3" id="KW-1185">Reference proteome</keyword>
<proteinExistence type="predicted"/>
<evidence type="ECO:0000313" key="3">
    <source>
        <dbReference type="Proteomes" id="UP000886523"/>
    </source>
</evidence>
<feature type="compositionally biased region" description="Polar residues" evidence="1">
    <location>
        <begin position="199"/>
        <end position="242"/>
    </location>
</feature>
<protein>
    <submittedName>
        <fullName evidence="2">Uncharacterized protein</fullName>
    </submittedName>
</protein>
<accession>A0A9P6DRL3</accession>
<feature type="compositionally biased region" description="Basic and acidic residues" evidence="1">
    <location>
        <begin position="44"/>
        <end position="57"/>
    </location>
</feature>
<sequence length="303" mass="32863">MSARRTRSGGWPSDVLQGQSKKISTKTTKSVTSTLKKTANTPTHTEESPPSEHDMHADGLPAAAVRQVPKTLRKYGSKYKHEATTSKSSTAQGEELADSNSDVDTDTDILPAAVARKSPKKVGGNARRPTSHAERLLLADSDVDGDSAPNARHHPRMVVEIPHSSSSNMGLPIHKPLPTILSRQSIPRMSLVSSIAHRSSPVAAQTSPDLPTIPSRQSIPHVSPVSSITHRSSPVAAQTSPHPSHAEQNDEQGSANTSSDSEDYHGGQFTNDQITWARSKCLDFFWELDAKAREWKWSPESVR</sequence>
<feature type="region of interest" description="Disordered" evidence="1">
    <location>
        <begin position="199"/>
        <end position="268"/>
    </location>
</feature>
<reference evidence="2" key="1">
    <citation type="journal article" date="2020" name="Nat. Commun.">
        <title>Large-scale genome sequencing of mycorrhizal fungi provides insights into the early evolution of symbiotic traits.</title>
        <authorList>
            <person name="Miyauchi S."/>
            <person name="Kiss E."/>
            <person name="Kuo A."/>
            <person name="Drula E."/>
            <person name="Kohler A."/>
            <person name="Sanchez-Garcia M."/>
            <person name="Morin E."/>
            <person name="Andreopoulos B."/>
            <person name="Barry K.W."/>
            <person name="Bonito G."/>
            <person name="Buee M."/>
            <person name="Carver A."/>
            <person name="Chen C."/>
            <person name="Cichocki N."/>
            <person name="Clum A."/>
            <person name="Culley D."/>
            <person name="Crous P.W."/>
            <person name="Fauchery L."/>
            <person name="Girlanda M."/>
            <person name="Hayes R.D."/>
            <person name="Keri Z."/>
            <person name="LaButti K."/>
            <person name="Lipzen A."/>
            <person name="Lombard V."/>
            <person name="Magnuson J."/>
            <person name="Maillard F."/>
            <person name="Murat C."/>
            <person name="Nolan M."/>
            <person name="Ohm R.A."/>
            <person name="Pangilinan J."/>
            <person name="Pereira M.F."/>
            <person name="Perotto S."/>
            <person name="Peter M."/>
            <person name="Pfister S."/>
            <person name="Riley R."/>
            <person name="Sitrit Y."/>
            <person name="Stielow J.B."/>
            <person name="Szollosi G."/>
            <person name="Zifcakova L."/>
            <person name="Stursova M."/>
            <person name="Spatafora J.W."/>
            <person name="Tedersoo L."/>
            <person name="Vaario L.M."/>
            <person name="Yamada A."/>
            <person name="Yan M."/>
            <person name="Wang P."/>
            <person name="Xu J."/>
            <person name="Bruns T."/>
            <person name="Baldrian P."/>
            <person name="Vilgalys R."/>
            <person name="Dunand C."/>
            <person name="Henrissat B."/>
            <person name="Grigoriev I.V."/>
            <person name="Hibbett D."/>
            <person name="Nagy L.G."/>
            <person name="Martin F.M."/>
        </authorList>
    </citation>
    <scope>NUCLEOTIDE SEQUENCE</scope>
    <source>
        <strain evidence="2">UP504</strain>
    </source>
</reference>